<feature type="domain" description="AMP-dependent synthetase/ligase" evidence="3">
    <location>
        <begin position="26"/>
        <end position="421"/>
    </location>
</feature>
<sequence length="576" mass="63163">MANNCFSTPYKPESSTGLYLAQVLSHAEKHPEKLACVFQPRGPETAETLSYGELNKQVVTRAKLLVESGLSGQHVGLLFPTGIEFVVDFLACLAAGAYAVPMNLTKNAKQLERTLTILRDTGVKTILTTQETQVLLHAELRDIQALSGFRWLDERHAATQNRTLPSIQLDDTAFIQYTSGSTSAPKGVIVTHRNIIDNQLAIQKACDHQPGLIAGGWLPQFHDMGLIGHMLQPLFLGGTYVFMPPLNFIQRPLRWLQLIDQYRIHSSAAPNFGYEHCMKMIRDDKQIQQLDLSCWKVALNGSEPVKASTMHTFAERFACAGFEHGSFFPCYGMAETTLFVSGGPKSTGIRSLKLNRNALAQGKITTADNEPDALPLTIVNCGELSPHFACAIVDPITGSRCQDSTVGEIWLKGRSVAKGYLNQPDISQEVFAAKIAGEHDGQYLRTGDLGFVHGGCLFVTGRHKELMIVRGKNIYPYDLEQICNSYEHATGGNGASVFTVSDGDKTAIAAVVEIKKRSLRDQCHDVMNQDLKHALSSEAGITLDHLLLVPPGSLPKTTSGKVRRGECHRLLNLDQA</sequence>
<dbReference type="GO" id="GO:0006633">
    <property type="term" value="P:fatty acid biosynthetic process"/>
    <property type="evidence" value="ECO:0007669"/>
    <property type="project" value="TreeGrafter"/>
</dbReference>
<dbReference type="GO" id="GO:0005886">
    <property type="term" value="C:plasma membrane"/>
    <property type="evidence" value="ECO:0007669"/>
    <property type="project" value="TreeGrafter"/>
</dbReference>
<comment type="similarity">
    <text evidence="1">Belongs to the ATP-dependent AMP-binding enzyme family.</text>
</comment>
<evidence type="ECO:0000256" key="2">
    <source>
        <dbReference type="ARBA" id="ARBA00022598"/>
    </source>
</evidence>
<organism evidence="4 5">
    <name type="scientific">Photobacterium sanctipauli</name>
    <dbReference type="NCBI Taxonomy" id="1342794"/>
    <lineage>
        <taxon>Bacteria</taxon>
        <taxon>Pseudomonadati</taxon>
        <taxon>Pseudomonadota</taxon>
        <taxon>Gammaproteobacteria</taxon>
        <taxon>Vibrionales</taxon>
        <taxon>Vibrionaceae</taxon>
        <taxon>Photobacterium</taxon>
    </lineage>
</organism>
<dbReference type="PANTHER" id="PTHR22754">
    <property type="entry name" value="DISCO-INTERACTING PROTEIN 2 DIP2 -RELATED"/>
    <property type="match status" value="1"/>
</dbReference>
<comment type="caution">
    <text evidence="4">The sequence shown here is derived from an EMBL/GenBank/DDBJ whole genome shotgun (WGS) entry which is preliminary data.</text>
</comment>
<dbReference type="FunFam" id="3.40.50.12780:FF:000013">
    <property type="entry name" value="Long-chain-fatty-acid--AMP ligase FadD32"/>
    <property type="match status" value="1"/>
</dbReference>
<dbReference type="GO" id="GO:0071766">
    <property type="term" value="P:Actinobacterium-type cell wall biogenesis"/>
    <property type="evidence" value="ECO:0007669"/>
    <property type="project" value="UniProtKB-ARBA"/>
</dbReference>
<dbReference type="InterPro" id="IPR042099">
    <property type="entry name" value="ANL_N_sf"/>
</dbReference>
<dbReference type="InterPro" id="IPR045851">
    <property type="entry name" value="AMP-bd_C_sf"/>
</dbReference>
<dbReference type="EMBL" id="PYMA01000001">
    <property type="protein sequence ID" value="PSW22268.1"/>
    <property type="molecule type" value="Genomic_DNA"/>
</dbReference>
<dbReference type="InterPro" id="IPR000873">
    <property type="entry name" value="AMP-dep_synth/lig_dom"/>
</dbReference>
<keyword evidence="2" id="KW-0436">Ligase</keyword>
<evidence type="ECO:0000313" key="4">
    <source>
        <dbReference type="EMBL" id="PSW22268.1"/>
    </source>
</evidence>
<reference evidence="4 5" key="1">
    <citation type="submission" date="2018-01" db="EMBL/GenBank/DDBJ databases">
        <title>Whole genome sequencing of Histamine producing bacteria.</title>
        <authorList>
            <person name="Butler K."/>
        </authorList>
    </citation>
    <scope>NUCLEOTIDE SEQUENCE [LARGE SCALE GENOMIC DNA]</scope>
    <source>
        <strain evidence="4 5">DSM 100436</strain>
    </source>
</reference>
<name>A0A2T3P1C2_9GAMM</name>
<dbReference type="AlphaFoldDB" id="A0A2T3P1C2"/>
<evidence type="ECO:0000313" key="5">
    <source>
        <dbReference type="Proteomes" id="UP000241771"/>
    </source>
</evidence>
<protein>
    <submittedName>
        <fullName evidence="4">Polyketide synthase</fullName>
    </submittedName>
</protein>
<evidence type="ECO:0000256" key="1">
    <source>
        <dbReference type="ARBA" id="ARBA00006432"/>
    </source>
</evidence>
<evidence type="ECO:0000259" key="3">
    <source>
        <dbReference type="Pfam" id="PF00501"/>
    </source>
</evidence>
<dbReference type="InterPro" id="IPR040097">
    <property type="entry name" value="FAAL/FAAC"/>
</dbReference>
<dbReference type="GO" id="GO:0070566">
    <property type="term" value="F:adenylyltransferase activity"/>
    <property type="evidence" value="ECO:0007669"/>
    <property type="project" value="TreeGrafter"/>
</dbReference>
<dbReference type="PROSITE" id="PS00455">
    <property type="entry name" value="AMP_BINDING"/>
    <property type="match status" value="1"/>
</dbReference>
<accession>A0A2T3P1C2</accession>
<dbReference type="Pfam" id="PF00501">
    <property type="entry name" value="AMP-binding"/>
    <property type="match status" value="1"/>
</dbReference>
<dbReference type="Gene3D" id="3.30.300.30">
    <property type="match status" value="1"/>
</dbReference>
<dbReference type="Gene3D" id="3.40.50.12780">
    <property type="entry name" value="N-terminal domain of ligase-like"/>
    <property type="match status" value="1"/>
</dbReference>
<dbReference type="RefSeq" id="WP_107271561.1">
    <property type="nucleotide sequence ID" value="NZ_PYMA01000001.1"/>
</dbReference>
<keyword evidence="5" id="KW-1185">Reference proteome</keyword>
<gene>
    <name evidence="4" type="ORF">C9I98_03120</name>
</gene>
<dbReference type="PANTHER" id="PTHR22754:SF32">
    <property type="entry name" value="DISCO-INTERACTING PROTEIN 2"/>
    <property type="match status" value="1"/>
</dbReference>
<dbReference type="SUPFAM" id="SSF56801">
    <property type="entry name" value="Acetyl-CoA synthetase-like"/>
    <property type="match status" value="1"/>
</dbReference>
<dbReference type="Proteomes" id="UP000241771">
    <property type="component" value="Unassembled WGS sequence"/>
</dbReference>
<proteinExistence type="inferred from homology"/>
<dbReference type="GO" id="GO:0016874">
    <property type="term" value="F:ligase activity"/>
    <property type="evidence" value="ECO:0007669"/>
    <property type="project" value="UniProtKB-KW"/>
</dbReference>
<dbReference type="CDD" id="cd05931">
    <property type="entry name" value="FAAL"/>
    <property type="match status" value="1"/>
</dbReference>
<dbReference type="InterPro" id="IPR020845">
    <property type="entry name" value="AMP-binding_CS"/>
</dbReference>